<dbReference type="InterPro" id="IPR013792">
    <property type="entry name" value="RNA3'P_cycl/enolpyr_Trfase_a/b"/>
</dbReference>
<comment type="function">
    <text evidence="5">Catalyzes the conversion of 3'-phosphate to a 2',3'-cyclic phosphodiester at the end of RNA. The mechanism of action of the enzyme occurs in 3 steps: (A) adenylation of the enzyme by ATP; (B) transfer of adenylate to an RNA-N3'P to produce RNA-N3'PP5'A; (C) and attack of the adjacent 2'-hydroxyl on the 3'-phosphorus in the diester linkage to produce the cyclic end product. The biological role of this enzyme is unknown but it is likely to function in some aspects of cellular RNA processing.</text>
</comment>
<dbReference type="AlphaFoldDB" id="A0A2H5Y5R3"/>
<dbReference type="Pfam" id="PF05189">
    <property type="entry name" value="RTC_insert"/>
    <property type="match status" value="1"/>
</dbReference>
<evidence type="ECO:0000256" key="5">
    <source>
        <dbReference type="HAMAP-Rule" id="MF_00200"/>
    </source>
</evidence>
<feature type="domain" description="RNA 3'-terminal phosphate cyclase insert" evidence="8">
    <location>
        <begin position="210"/>
        <end position="303"/>
    </location>
</feature>
<evidence type="ECO:0000259" key="7">
    <source>
        <dbReference type="Pfam" id="PF01137"/>
    </source>
</evidence>
<dbReference type="NCBIfam" id="TIGR03399">
    <property type="entry name" value="RNA_3prim_cycl"/>
    <property type="match status" value="1"/>
</dbReference>
<dbReference type="SUPFAM" id="SSF55205">
    <property type="entry name" value="EPT/RTPC-like"/>
    <property type="match status" value="1"/>
</dbReference>
<dbReference type="Gene3D" id="3.65.10.20">
    <property type="entry name" value="RNA 3'-terminal phosphate cyclase domain"/>
    <property type="match status" value="1"/>
</dbReference>
<dbReference type="HAMAP" id="MF_00200">
    <property type="entry name" value="RTC"/>
    <property type="match status" value="1"/>
</dbReference>
<dbReference type="PANTHER" id="PTHR11096:SF0">
    <property type="entry name" value="RNA 3'-TERMINAL PHOSPHATE CYCLASE"/>
    <property type="match status" value="1"/>
</dbReference>
<evidence type="ECO:0000259" key="8">
    <source>
        <dbReference type="Pfam" id="PF05189"/>
    </source>
</evidence>
<dbReference type="GO" id="GO:0003963">
    <property type="term" value="F:RNA-3'-phosphate cyclase activity"/>
    <property type="evidence" value="ECO:0007669"/>
    <property type="project" value="UniProtKB-UniRule"/>
</dbReference>
<evidence type="ECO:0000256" key="3">
    <source>
        <dbReference type="ARBA" id="ARBA00022741"/>
    </source>
</evidence>
<dbReference type="InterPro" id="IPR017770">
    <property type="entry name" value="RNA3'_term_phos_cyc_type_1"/>
</dbReference>
<keyword evidence="5" id="KW-0067">ATP-binding</keyword>
<feature type="binding site" evidence="5">
    <location>
        <position position="123"/>
    </location>
    <ligand>
        <name>ATP</name>
        <dbReference type="ChEBI" id="CHEBI:30616"/>
    </ligand>
</feature>
<organism evidence="9 10">
    <name type="scientific">Candidatus Thermoflexus japonica</name>
    <dbReference type="NCBI Taxonomy" id="2035417"/>
    <lineage>
        <taxon>Bacteria</taxon>
        <taxon>Bacillati</taxon>
        <taxon>Chloroflexota</taxon>
        <taxon>Thermoflexia</taxon>
        <taxon>Thermoflexales</taxon>
        <taxon>Thermoflexaceae</taxon>
        <taxon>Thermoflexus</taxon>
    </lineage>
</organism>
<feature type="domain" description="RNA 3'-terminal phosphate cyclase" evidence="7">
    <location>
        <begin position="24"/>
        <end position="356"/>
    </location>
</feature>
<evidence type="ECO:0000313" key="9">
    <source>
        <dbReference type="EMBL" id="GBD08779.1"/>
    </source>
</evidence>
<dbReference type="NCBIfam" id="NF003246">
    <property type="entry name" value="PRK04204.1-2"/>
    <property type="match status" value="1"/>
</dbReference>
<dbReference type="PIRSF" id="PIRSF005378">
    <property type="entry name" value="RNA3'_term_phos_cycl_euk"/>
    <property type="match status" value="1"/>
</dbReference>
<evidence type="ECO:0000256" key="6">
    <source>
        <dbReference type="NCBIfam" id="TIGR03399"/>
    </source>
</evidence>
<evidence type="ECO:0000256" key="4">
    <source>
        <dbReference type="ARBA" id="ARBA00024481"/>
    </source>
</evidence>
<evidence type="ECO:0000313" key="10">
    <source>
        <dbReference type="Proteomes" id="UP000236642"/>
    </source>
</evidence>
<dbReference type="EC" id="6.5.1.4" evidence="5 6"/>
<comment type="catalytic activity">
    <reaction evidence="4 5">
        <text>a 3'-end 3'-phospho-ribonucleotide-RNA + ATP = a 3'-end 2',3'-cyclophospho-ribonucleotide-RNA + AMP + diphosphate</text>
        <dbReference type="Rhea" id="RHEA:23976"/>
        <dbReference type="Rhea" id="RHEA-COMP:10463"/>
        <dbReference type="Rhea" id="RHEA-COMP:10464"/>
        <dbReference type="ChEBI" id="CHEBI:30616"/>
        <dbReference type="ChEBI" id="CHEBI:33019"/>
        <dbReference type="ChEBI" id="CHEBI:83062"/>
        <dbReference type="ChEBI" id="CHEBI:83064"/>
        <dbReference type="ChEBI" id="CHEBI:456215"/>
        <dbReference type="EC" id="6.5.1.4"/>
    </reaction>
</comment>
<name>A0A2H5Y5R3_9CHLR</name>
<dbReference type="InterPro" id="IPR013791">
    <property type="entry name" value="RNA3'-term_phos_cycl_insert"/>
</dbReference>
<dbReference type="InterPro" id="IPR036553">
    <property type="entry name" value="RPTC_insert"/>
</dbReference>
<keyword evidence="2 5" id="KW-0436">Ligase</keyword>
<keyword evidence="5" id="KW-0963">Cytoplasm</keyword>
<evidence type="ECO:0000256" key="2">
    <source>
        <dbReference type="ARBA" id="ARBA00022598"/>
    </source>
</evidence>
<dbReference type="InterPro" id="IPR023797">
    <property type="entry name" value="RNA3'_phos_cyclase_dom"/>
</dbReference>
<protein>
    <recommendedName>
        <fullName evidence="5 6">RNA 3'-terminal phosphate cyclase</fullName>
        <shortName evidence="5">RNA cyclase</shortName>
        <shortName evidence="5">RNA-3'-phosphate cyclase</shortName>
        <ecNumber evidence="5 6">6.5.1.4</ecNumber>
    </recommendedName>
</protein>
<dbReference type="GO" id="GO:0006396">
    <property type="term" value="P:RNA processing"/>
    <property type="evidence" value="ECO:0007669"/>
    <property type="project" value="UniProtKB-UniRule"/>
</dbReference>
<dbReference type="Proteomes" id="UP000236642">
    <property type="component" value="Unassembled WGS sequence"/>
</dbReference>
<sequence length="376" mass="39836">MAGMQAFRGRSSAALSMVVLDGSYGEGGGQIMRSALALSALTGRPVRVENIRARRPNPGLQAQHLSAVKAAAMVCRAQVQGAALGSTTLTFVPQSPPSPGTYAVDVGAARAGGSAGSVTLILQAILLPLAYAPGTSRVTLRGGTHVPWSPPFHYVRDVWLPCLSRMGLHAEVHIERWGWYPVGGGEIQLEVYGPLEGEGLYRLKPLLLDQRGPLRRLWGWAAVSNLPLEIAKRMAGRANRLLREAGLPDEVEAILAESPGPGAGIFLIAEYAHTRAGASAYGRKGVPAEKVAEEAVAELLAFHRSNAAVDPHLADQLILPLALSPGASRFTTSRITGHLLTSVWVACHFVGDRFEVRGEEGGPGEVIVHPVEEGHP</sequence>
<keyword evidence="3 5" id="KW-0547">Nucleotide-binding</keyword>
<dbReference type="InterPro" id="IPR037136">
    <property type="entry name" value="RNA3'_phos_cyclase_dom_sf"/>
</dbReference>
<gene>
    <name evidence="5 9" type="primary">rtcA</name>
    <name evidence="9" type="ORF">HRbin22_01020</name>
</gene>
<dbReference type="EMBL" id="BEHY01000017">
    <property type="protein sequence ID" value="GBD08779.1"/>
    <property type="molecule type" value="Genomic_DNA"/>
</dbReference>
<comment type="caution">
    <text evidence="9">The sequence shown here is derived from an EMBL/GenBank/DDBJ whole genome shotgun (WGS) entry which is preliminary data.</text>
</comment>
<dbReference type="GO" id="GO:0005737">
    <property type="term" value="C:cytoplasm"/>
    <property type="evidence" value="ECO:0007669"/>
    <property type="project" value="UniProtKB-SubCell"/>
</dbReference>
<dbReference type="PANTHER" id="PTHR11096">
    <property type="entry name" value="RNA 3' TERMINAL PHOSPHATE CYCLASE"/>
    <property type="match status" value="1"/>
</dbReference>
<comment type="similarity">
    <text evidence="1 5">Belongs to the RNA 3'-terminal cyclase family. Type 1 subfamily.</text>
</comment>
<dbReference type="GO" id="GO:0005524">
    <property type="term" value="F:ATP binding"/>
    <property type="evidence" value="ECO:0007669"/>
    <property type="project" value="UniProtKB-KW"/>
</dbReference>
<dbReference type="SUPFAM" id="SSF52913">
    <property type="entry name" value="RNA 3'-terminal phosphate cyclase, RPTC, insert domain"/>
    <property type="match status" value="1"/>
</dbReference>
<dbReference type="Gene3D" id="3.30.360.20">
    <property type="entry name" value="RNA 3'-terminal phosphate cyclase, insert domain"/>
    <property type="match status" value="1"/>
</dbReference>
<proteinExistence type="inferred from homology"/>
<feature type="active site" description="Tele-AMP-histidine intermediate" evidence="5">
    <location>
        <position position="338"/>
    </location>
</feature>
<evidence type="ECO:0000256" key="1">
    <source>
        <dbReference type="ARBA" id="ARBA00009206"/>
    </source>
</evidence>
<dbReference type="InterPro" id="IPR000228">
    <property type="entry name" value="RNA3'_term_phos_cyc"/>
</dbReference>
<reference evidence="10" key="1">
    <citation type="submission" date="2017-09" db="EMBL/GenBank/DDBJ databases">
        <title>Metaegenomics of thermophilic ammonia-oxidizing enrichment culture.</title>
        <authorList>
            <person name="Kato S."/>
            <person name="Suzuki K."/>
        </authorList>
    </citation>
    <scope>NUCLEOTIDE SEQUENCE [LARGE SCALE GENOMIC DNA]</scope>
</reference>
<dbReference type="Pfam" id="PF01137">
    <property type="entry name" value="RTC"/>
    <property type="match status" value="1"/>
</dbReference>
<accession>A0A2H5Y5R3</accession>
<comment type="subcellular location">
    <subcellularLocation>
        <location evidence="5">Cytoplasm</location>
    </subcellularLocation>
</comment>
<feature type="binding site" evidence="5">
    <location>
        <begin position="312"/>
        <end position="316"/>
    </location>
    <ligand>
        <name>ATP</name>
        <dbReference type="ChEBI" id="CHEBI:30616"/>
    </ligand>
</feature>